<keyword evidence="2" id="KW-0812">Transmembrane</keyword>
<keyword evidence="6" id="KW-1185">Reference proteome</keyword>
<evidence type="ECO:0000313" key="6">
    <source>
        <dbReference type="Proteomes" id="UP000663452"/>
    </source>
</evidence>
<keyword evidence="2" id="KW-0472">Membrane</keyword>
<dbReference type="Pfam" id="PF20013">
    <property type="entry name" value="GAP1-N2"/>
    <property type="match status" value="1"/>
</dbReference>
<reference evidence="5 6" key="1">
    <citation type="submission" date="2021-02" db="EMBL/GenBank/DDBJ databases">
        <title>Paenibacillus tianjinensis sp. nov.</title>
        <authorList>
            <person name="Liu H."/>
        </authorList>
    </citation>
    <scope>NUCLEOTIDE SEQUENCE [LARGE SCALE GENOMIC DNA]</scope>
    <source>
        <strain evidence="5 6">TB2019</strain>
    </source>
</reference>
<dbReference type="EMBL" id="CP070969">
    <property type="protein sequence ID" value="QSF45764.1"/>
    <property type="molecule type" value="Genomic_DNA"/>
</dbReference>
<dbReference type="InterPro" id="IPR045402">
    <property type="entry name" value="GAP1-N2"/>
</dbReference>
<dbReference type="RefSeq" id="WP_206103294.1">
    <property type="nucleotide sequence ID" value="NZ_CP070969.1"/>
</dbReference>
<protein>
    <submittedName>
        <fullName evidence="5">Glycosyltransferase</fullName>
    </submittedName>
</protein>
<feature type="region of interest" description="Disordered" evidence="1">
    <location>
        <begin position="795"/>
        <end position="814"/>
    </location>
</feature>
<evidence type="ECO:0000256" key="1">
    <source>
        <dbReference type="SAM" id="MobiDB-lite"/>
    </source>
</evidence>
<evidence type="ECO:0000313" key="5">
    <source>
        <dbReference type="EMBL" id="QSF45764.1"/>
    </source>
</evidence>
<feature type="region of interest" description="Disordered" evidence="1">
    <location>
        <begin position="864"/>
        <end position="934"/>
    </location>
</feature>
<organism evidence="5 6">
    <name type="scientific">Paenibacillus tianjinensis</name>
    <dbReference type="NCBI Taxonomy" id="2810347"/>
    <lineage>
        <taxon>Bacteria</taxon>
        <taxon>Bacillati</taxon>
        <taxon>Bacillota</taxon>
        <taxon>Bacilli</taxon>
        <taxon>Bacillales</taxon>
        <taxon>Paenibacillaceae</taxon>
        <taxon>Paenibacillus</taxon>
    </lineage>
</organism>
<feature type="domain" description="GTPase-associated protein 1 middle" evidence="4">
    <location>
        <begin position="164"/>
        <end position="264"/>
    </location>
</feature>
<proteinExistence type="predicted"/>
<feature type="compositionally biased region" description="Low complexity" evidence="1">
    <location>
        <begin position="874"/>
        <end position="919"/>
    </location>
</feature>
<feature type="compositionally biased region" description="Low complexity" evidence="1">
    <location>
        <begin position="983"/>
        <end position="1006"/>
    </location>
</feature>
<feature type="region of interest" description="Disordered" evidence="1">
    <location>
        <begin position="968"/>
        <end position="1006"/>
    </location>
</feature>
<dbReference type="Proteomes" id="UP000663452">
    <property type="component" value="Chromosome"/>
</dbReference>
<feature type="compositionally biased region" description="Polar residues" evidence="1">
    <location>
        <begin position="922"/>
        <end position="933"/>
    </location>
</feature>
<accession>A0ABX7LFV3</accession>
<evidence type="ECO:0000256" key="2">
    <source>
        <dbReference type="SAM" id="Phobius"/>
    </source>
</evidence>
<evidence type="ECO:0000259" key="4">
    <source>
        <dbReference type="Pfam" id="PF20014"/>
    </source>
</evidence>
<dbReference type="Pfam" id="PF20014">
    <property type="entry name" value="GAP1-M"/>
    <property type="match status" value="1"/>
</dbReference>
<sequence>MNRFSGSRITQQMYTRERRGVYRATEGFDTIAKSESLDNNFVKKMLHPFCLYDAPAELTARGEKNEDMYPAALHLFHTEANETVIGQSRYLAADFTGQRSAFFAHNFIVPPIRSEEIVEHYGDWLHADFAWSYEGEPGGTLPELEDIPVAPRERRPEPLAVLRSLGFGEEPFKVLLQAVMLSVAGKKKIYIALDVPVSELSRRAAELTEVIYSVLPYDFRRRLGVITYASEPQNRKFIHLTFVEKGSLRPGDRNIEKDYVFDLVSGRILNADFGGTPQPFADLAWKTLSQKGSLEDFARFADALLLGEGVERKLQLALYNELAVLYEIEQGNELLYTGNKNAVLAGLLSYLKPEGALASRIRLNDMFLERFDREYDVIRQRGIPQPEILEQFKEYFALQGHHYRGKIVDYFINGMYNCTTAGREDVLAAAYSIIESNDELSEAFFQKVLGQAVFRKALLEPYMESRLAAAVKPADVLRFAAHWGRFLPEMLQQAFVRDGAKEYLLEKLQHDDNPVGAVAAIHEFVEKAEKERRRGSGLYPEALALLQELAAAADRSLLNRVSLEELTQEQLLDISFLRYRDTGEWQPPLDAINKRKANALRAAYRWFGEENPDENIFAGLAPRELDDVQLLGRRWLKESRNVEPFDRLPLAFYHSSEREGGPLDYDALLELVTRKAGGDKETVYRFFAWSQGSRLFTVSNKKLWPGYRRAILKYFQNSDREAFKNREFRKTYAASAGPALQNVYNEARGKLASPLARWISRSRFQLLITGTVLGITVIAAIIAISLLRPDPADTALPESSAGAGGSQPPVTVALSSSGEAAGSRLVFTFADAAECSAFKPAEIGVMSGGDVTDTYKVTATAGTCLVPSPSPEPDAAATEGGASAAASDAAAGTDGGAADNASAGTDSGAAGNANAGTDNGDQDVTSPPSTGQTGAAAYQVTVDLEPGAELAAGSMIVAGDYKLIVQSAPDTAPAPSPTLQPSAAAEETPDADAANGTNAAGDAGTE</sequence>
<name>A0ABX7LFV3_9BACL</name>
<keyword evidence="2" id="KW-1133">Transmembrane helix</keyword>
<gene>
    <name evidence="5" type="ORF">JRJ22_03755</name>
</gene>
<feature type="domain" description="GTPase-associated protein 1 N-terminal" evidence="3">
    <location>
        <begin position="9"/>
        <end position="146"/>
    </location>
</feature>
<dbReference type="InterPro" id="IPR045401">
    <property type="entry name" value="GAP1-M"/>
</dbReference>
<feature type="transmembrane region" description="Helical" evidence="2">
    <location>
        <begin position="766"/>
        <end position="787"/>
    </location>
</feature>
<evidence type="ECO:0000259" key="3">
    <source>
        <dbReference type="Pfam" id="PF20013"/>
    </source>
</evidence>